<reference evidence="2 3" key="1">
    <citation type="submission" date="2017-11" db="EMBL/GenBank/DDBJ databases">
        <title>Draft genome sequence of magnetotactic bacterium Magnetospirillum kuznetsovii LBB-42.</title>
        <authorList>
            <person name="Grouzdev D.S."/>
            <person name="Rysina M.S."/>
            <person name="Baslerov R.V."/>
            <person name="Koziaeva V."/>
        </authorList>
    </citation>
    <scope>NUCLEOTIDE SEQUENCE [LARGE SCALE GENOMIC DNA]</scope>
    <source>
        <strain evidence="2 3">LBB-42</strain>
    </source>
</reference>
<dbReference type="EMBL" id="PGTO01000028">
    <property type="protein sequence ID" value="RAU20267.1"/>
    <property type="molecule type" value="Genomic_DNA"/>
</dbReference>
<feature type="transmembrane region" description="Helical" evidence="1">
    <location>
        <begin position="412"/>
        <end position="431"/>
    </location>
</feature>
<dbReference type="OrthoDB" id="9759690at2"/>
<feature type="transmembrane region" description="Helical" evidence="1">
    <location>
        <begin position="204"/>
        <end position="222"/>
    </location>
</feature>
<dbReference type="RefSeq" id="WP_112147243.1">
    <property type="nucleotide sequence ID" value="NZ_PGTO01000028.1"/>
</dbReference>
<dbReference type="GO" id="GO:0031293">
    <property type="term" value="P:membrane protein intracellular domain proteolysis"/>
    <property type="evidence" value="ECO:0007669"/>
    <property type="project" value="TreeGrafter"/>
</dbReference>
<keyword evidence="1" id="KW-0812">Transmembrane</keyword>
<organism evidence="2 3">
    <name type="scientific">Paramagnetospirillum kuznetsovii</name>
    <dbReference type="NCBI Taxonomy" id="2053833"/>
    <lineage>
        <taxon>Bacteria</taxon>
        <taxon>Pseudomonadati</taxon>
        <taxon>Pseudomonadota</taxon>
        <taxon>Alphaproteobacteria</taxon>
        <taxon>Rhodospirillales</taxon>
        <taxon>Magnetospirillaceae</taxon>
        <taxon>Paramagnetospirillum</taxon>
    </lineage>
</organism>
<protein>
    <submittedName>
        <fullName evidence="2">Peptidase M50</fullName>
    </submittedName>
</protein>
<feature type="transmembrane region" description="Helical" evidence="1">
    <location>
        <begin position="270"/>
        <end position="289"/>
    </location>
</feature>
<dbReference type="CDD" id="cd05709">
    <property type="entry name" value="S2P-M50"/>
    <property type="match status" value="1"/>
</dbReference>
<comment type="caution">
    <text evidence="2">The sequence shown here is derived from an EMBL/GenBank/DDBJ whole genome shotgun (WGS) entry which is preliminary data.</text>
</comment>
<dbReference type="AlphaFoldDB" id="A0A364NTR6"/>
<feature type="transmembrane region" description="Helical" evidence="1">
    <location>
        <begin position="242"/>
        <end position="263"/>
    </location>
</feature>
<evidence type="ECO:0000256" key="1">
    <source>
        <dbReference type="SAM" id="Phobius"/>
    </source>
</evidence>
<gene>
    <name evidence="2" type="ORF">CU669_19365</name>
</gene>
<feature type="transmembrane region" description="Helical" evidence="1">
    <location>
        <begin position="345"/>
        <end position="367"/>
    </location>
</feature>
<accession>A0A364NTR6</accession>
<proteinExistence type="predicted"/>
<keyword evidence="1" id="KW-1133">Transmembrane helix</keyword>
<dbReference type="PANTHER" id="PTHR13325">
    <property type="entry name" value="PROTEASE M50 MEMBRANE-BOUND TRANSCRIPTION FACTOR SITE 2 PROTEASE"/>
    <property type="match status" value="1"/>
</dbReference>
<evidence type="ECO:0000313" key="3">
    <source>
        <dbReference type="Proteomes" id="UP000251075"/>
    </source>
</evidence>
<name>A0A364NTR6_9PROT</name>
<dbReference type="PANTHER" id="PTHR13325:SF3">
    <property type="entry name" value="MEMBRANE-BOUND TRANSCRIPTION FACTOR SITE-2 PROTEASE"/>
    <property type="match status" value="1"/>
</dbReference>
<dbReference type="InterPro" id="IPR001193">
    <property type="entry name" value="MBTPS2"/>
</dbReference>
<feature type="transmembrane region" description="Helical" evidence="1">
    <location>
        <begin position="173"/>
        <end position="192"/>
    </location>
</feature>
<dbReference type="GO" id="GO:0005737">
    <property type="term" value="C:cytoplasm"/>
    <property type="evidence" value="ECO:0007669"/>
    <property type="project" value="TreeGrafter"/>
</dbReference>
<sequence>MLPPLRDELHLHPGPVQGGAPSWTLQDPVRNRFFRIGWPIFEILARWHLGEPSVIAQAVSSETALDLVESDVMDVVGFLAGNELLKSVGPDGTARLHQKAVAGKQTWAQWLLHHYLFIRIPLVRPDRLLGLTLPAVRWAFSRGFLMATLGALVVGLFLIIRQWEVFGATLVDTISPSGLVMYGVTLAGVKLLHELGHGYAAKRLGCRVPTMGLALLVMWPVLYTDVNETWKLTRRRDRLSVAAAGVLVELAVAAWATLAWGFLPDGALRGAAFMLASTTWLSSLVLNLSPFMRFDGYFLLMDALDMPNLHQRAFAVARWWLREVLFKLGEPEPERFHPAQRQALVLFAFGVWIYRLVLFLGIAALVYHFFIKAVGILLFAVEIGWFVFMPFWGEFKQWWTRRATIMRSRRSLAPLGLLVVLALGAFIPWHGRISAPAMLKADLHFGLYPMTAGRLERVDLAFGRKVEAGAVLAVLTSPDLDHRLAQAARKIQVLEFELAFFAFENTFRERSQALRQELETAVAERVSMEREKERQILIAPFSGRIVDPIPDLQPGQWISPKERLAAIESDAPPVIDAYVAESDVTRLTLNGQGRFVADDLGRPDLPCRIVAIDRGSVRNLADPALATLAGGTVSVRVKDRALVPDQALYRVRCHAEGPAPTSQIRGVAILAGEAESLAGAALRSAIAVLMRESGM</sequence>
<feature type="transmembrane region" description="Helical" evidence="1">
    <location>
        <begin position="373"/>
        <end position="392"/>
    </location>
</feature>
<keyword evidence="3" id="KW-1185">Reference proteome</keyword>
<dbReference type="Proteomes" id="UP000251075">
    <property type="component" value="Unassembled WGS sequence"/>
</dbReference>
<evidence type="ECO:0000313" key="2">
    <source>
        <dbReference type="EMBL" id="RAU20267.1"/>
    </source>
</evidence>
<keyword evidence="1" id="KW-0472">Membrane</keyword>
<dbReference type="GO" id="GO:0016020">
    <property type="term" value="C:membrane"/>
    <property type="evidence" value="ECO:0007669"/>
    <property type="project" value="InterPro"/>
</dbReference>
<dbReference type="GO" id="GO:0004222">
    <property type="term" value="F:metalloendopeptidase activity"/>
    <property type="evidence" value="ECO:0007669"/>
    <property type="project" value="InterPro"/>
</dbReference>
<feature type="transmembrane region" description="Helical" evidence="1">
    <location>
        <begin position="143"/>
        <end position="161"/>
    </location>
</feature>